<dbReference type="EMBL" id="GGEC01014256">
    <property type="protein sequence ID" value="MBW94739.1"/>
    <property type="molecule type" value="Transcribed_RNA"/>
</dbReference>
<accession>A0A2P2JMR0</accession>
<protein>
    <submittedName>
        <fullName evidence="1">Uncharacterized protein MANES_17G004800</fullName>
    </submittedName>
</protein>
<sequence>MGQVTLRATALASS</sequence>
<proteinExistence type="predicted"/>
<name>A0A2P2JMR0_RHIMU</name>
<organism evidence="1">
    <name type="scientific">Rhizophora mucronata</name>
    <name type="common">Asiatic mangrove</name>
    <dbReference type="NCBI Taxonomy" id="61149"/>
    <lineage>
        <taxon>Eukaryota</taxon>
        <taxon>Viridiplantae</taxon>
        <taxon>Streptophyta</taxon>
        <taxon>Embryophyta</taxon>
        <taxon>Tracheophyta</taxon>
        <taxon>Spermatophyta</taxon>
        <taxon>Magnoliopsida</taxon>
        <taxon>eudicotyledons</taxon>
        <taxon>Gunneridae</taxon>
        <taxon>Pentapetalae</taxon>
        <taxon>rosids</taxon>
        <taxon>fabids</taxon>
        <taxon>Malpighiales</taxon>
        <taxon>Rhizophoraceae</taxon>
        <taxon>Rhizophora</taxon>
    </lineage>
</organism>
<reference evidence="1" key="1">
    <citation type="submission" date="2018-02" db="EMBL/GenBank/DDBJ databases">
        <title>Rhizophora mucronata_Transcriptome.</title>
        <authorList>
            <person name="Meera S.P."/>
            <person name="Sreeshan A."/>
            <person name="Augustine A."/>
        </authorList>
    </citation>
    <scope>NUCLEOTIDE SEQUENCE</scope>
    <source>
        <tissue evidence="1">Leaf</tissue>
    </source>
</reference>
<evidence type="ECO:0000313" key="1">
    <source>
        <dbReference type="EMBL" id="MBW94739.1"/>
    </source>
</evidence>